<dbReference type="InterPro" id="IPR016181">
    <property type="entry name" value="Acyl_CoA_acyltransferase"/>
</dbReference>
<protein>
    <submittedName>
        <fullName evidence="4">GNAT family acetyltransferase</fullName>
    </submittedName>
</protein>
<evidence type="ECO:0000313" key="4">
    <source>
        <dbReference type="EMBL" id="OAT19389.1"/>
    </source>
</evidence>
<dbReference type="PANTHER" id="PTHR43877:SF2">
    <property type="entry name" value="AMINOALKYLPHOSPHONATE N-ACETYLTRANSFERASE-RELATED"/>
    <property type="match status" value="1"/>
</dbReference>
<evidence type="ECO:0000259" key="3">
    <source>
        <dbReference type="PROSITE" id="PS51186"/>
    </source>
</evidence>
<accession>A0A1B7HUN9</accession>
<keyword evidence="2" id="KW-0012">Acyltransferase</keyword>
<proteinExistence type="predicted"/>
<keyword evidence="1 4" id="KW-0808">Transferase</keyword>
<evidence type="ECO:0000256" key="2">
    <source>
        <dbReference type="ARBA" id="ARBA00023315"/>
    </source>
</evidence>
<evidence type="ECO:0000256" key="1">
    <source>
        <dbReference type="ARBA" id="ARBA00022679"/>
    </source>
</evidence>
<reference evidence="4 5" key="1">
    <citation type="submission" date="2016-04" db="EMBL/GenBank/DDBJ databases">
        <title>ATOL: Assembling a taxonomically balanced genome-scale reconstruction of the evolutionary history of the Enterobacteriaceae.</title>
        <authorList>
            <person name="Plunkett G.III."/>
            <person name="Neeno-Eckwall E.C."/>
            <person name="Glasner J.D."/>
            <person name="Perna N.T."/>
        </authorList>
    </citation>
    <scope>NUCLEOTIDE SEQUENCE [LARGE SCALE GENOMIC DNA]</scope>
    <source>
        <strain evidence="4 5">ATCC 51607</strain>
    </source>
</reference>
<dbReference type="PROSITE" id="PS51186">
    <property type="entry name" value="GNAT"/>
    <property type="match status" value="1"/>
</dbReference>
<organism evidence="4 5">
    <name type="scientific">Buttiauxella noackiae ATCC 51607</name>
    <dbReference type="NCBI Taxonomy" id="1354255"/>
    <lineage>
        <taxon>Bacteria</taxon>
        <taxon>Pseudomonadati</taxon>
        <taxon>Pseudomonadota</taxon>
        <taxon>Gammaproteobacteria</taxon>
        <taxon>Enterobacterales</taxon>
        <taxon>Enterobacteriaceae</taxon>
        <taxon>Buttiauxella</taxon>
    </lineage>
</organism>
<dbReference type="EMBL" id="LXEO01000015">
    <property type="protein sequence ID" value="OAT19389.1"/>
    <property type="molecule type" value="Genomic_DNA"/>
</dbReference>
<dbReference type="Pfam" id="PF13673">
    <property type="entry name" value="Acetyltransf_10"/>
    <property type="match status" value="1"/>
</dbReference>
<comment type="caution">
    <text evidence="4">The sequence shown here is derived from an EMBL/GenBank/DDBJ whole genome shotgun (WGS) entry which is preliminary data.</text>
</comment>
<dbReference type="Proteomes" id="UP000078286">
    <property type="component" value="Unassembled WGS sequence"/>
</dbReference>
<evidence type="ECO:0000313" key="5">
    <source>
        <dbReference type="Proteomes" id="UP000078286"/>
    </source>
</evidence>
<name>A0A1B7HUN9_9ENTR</name>
<dbReference type="AlphaFoldDB" id="A0A1B7HUN9"/>
<dbReference type="Gene3D" id="3.40.630.30">
    <property type="match status" value="1"/>
</dbReference>
<feature type="domain" description="N-acetyltransferase" evidence="3">
    <location>
        <begin position="6"/>
        <end position="161"/>
    </location>
</feature>
<dbReference type="PANTHER" id="PTHR43877">
    <property type="entry name" value="AMINOALKYLPHOSPHONATE N-ACETYLTRANSFERASE-RELATED-RELATED"/>
    <property type="match status" value="1"/>
</dbReference>
<dbReference type="SUPFAM" id="SSF55729">
    <property type="entry name" value="Acyl-CoA N-acyltransferases (Nat)"/>
    <property type="match status" value="1"/>
</dbReference>
<sequence length="161" mass="17905">MGSEAMKVRLATPKEAEECWSIRNQSIRHGCQSSYSAAVIAAWTPEAMPENYRVVITNNPFFVIDGQNSRPVATGYLDLSTGSVEAIFTSPDYIGKGFAGLILEMIKDEARKRGFKQLTLSSTPNAQSFYQKHGFILLRENLYPSSLAQADLRCMDMSIEL</sequence>
<gene>
    <name evidence="4" type="ORF">M979_1280</name>
</gene>
<dbReference type="PATRIC" id="fig|1354255.3.peg.1322"/>
<dbReference type="CDD" id="cd04301">
    <property type="entry name" value="NAT_SF"/>
    <property type="match status" value="1"/>
</dbReference>
<dbReference type="InterPro" id="IPR000182">
    <property type="entry name" value="GNAT_dom"/>
</dbReference>
<dbReference type="InterPro" id="IPR050832">
    <property type="entry name" value="Bact_Acetyltransf"/>
</dbReference>
<keyword evidence="5" id="KW-1185">Reference proteome</keyword>
<dbReference type="GO" id="GO:0016747">
    <property type="term" value="F:acyltransferase activity, transferring groups other than amino-acyl groups"/>
    <property type="evidence" value="ECO:0007669"/>
    <property type="project" value="InterPro"/>
</dbReference>